<organism evidence="1 2">
    <name type="scientific">Lasiodiplodia mahajangana</name>
    <dbReference type="NCBI Taxonomy" id="1108764"/>
    <lineage>
        <taxon>Eukaryota</taxon>
        <taxon>Fungi</taxon>
        <taxon>Dikarya</taxon>
        <taxon>Ascomycota</taxon>
        <taxon>Pezizomycotina</taxon>
        <taxon>Dothideomycetes</taxon>
        <taxon>Dothideomycetes incertae sedis</taxon>
        <taxon>Botryosphaeriales</taxon>
        <taxon>Botryosphaeriaceae</taxon>
        <taxon>Lasiodiplodia</taxon>
    </lineage>
</organism>
<keyword evidence="2" id="KW-1185">Reference proteome</keyword>
<sequence>MTEGTRTKNLSPQADAHSDSVGRDDNESTTPIDRVTSAGTWSTFDWEGPSPWPSTTNGTGNNEPPLSADINFSFDFAVGPNPQPFQVSQDDPEARHHHQSSSEPVHSNSGRQPPTTSLVVGSVDATQSNSRASGHSRLPGPNSSHCSCFSLALRSYEAIEVDIVCGLQNNSLTIEDLLQRLKMGLTDCEGLLQCNSCRAKSEYIMLVLAICEKIVYSLEDAQDSLLSKSRVVVERPEETARKRARCSQPRWRPVLSTRMAVLASRRLASTECNRKSDSDGSNPAVPSGEDDEGSVKRSGDPTI</sequence>
<name>A0ACC2J8D2_9PEZI</name>
<comment type="caution">
    <text evidence="1">The sequence shown here is derived from an EMBL/GenBank/DDBJ whole genome shotgun (WGS) entry which is preliminary data.</text>
</comment>
<evidence type="ECO:0000313" key="2">
    <source>
        <dbReference type="Proteomes" id="UP001153332"/>
    </source>
</evidence>
<dbReference type="EMBL" id="JAPUUL010003318">
    <property type="protein sequence ID" value="KAJ8123567.1"/>
    <property type="molecule type" value="Genomic_DNA"/>
</dbReference>
<evidence type="ECO:0000313" key="1">
    <source>
        <dbReference type="EMBL" id="KAJ8123567.1"/>
    </source>
</evidence>
<proteinExistence type="predicted"/>
<gene>
    <name evidence="1" type="ORF">O1611_g9557</name>
</gene>
<reference evidence="1" key="1">
    <citation type="submission" date="2022-12" db="EMBL/GenBank/DDBJ databases">
        <title>Genome Sequence of Lasiodiplodia mahajangana.</title>
        <authorList>
            <person name="Buettner E."/>
        </authorList>
    </citation>
    <scope>NUCLEOTIDE SEQUENCE</scope>
    <source>
        <strain evidence="1">VT137</strain>
    </source>
</reference>
<dbReference type="Proteomes" id="UP001153332">
    <property type="component" value="Unassembled WGS sequence"/>
</dbReference>
<accession>A0ACC2J8D2</accession>
<protein>
    <submittedName>
        <fullName evidence="1">Uncharacterized protein</fullName>
    </submittedName>
</protein>